<dbReference type="AlphaFoldDB" id="A0AAQ3N268"/>
<dbReference type="EMBL" id="CP144694">
    <property type="protein sequence ID" value="WVZ02100.1"/>
    <property type="molecule type" value="Genomic_DNA"/>
</dbReference>
<dbReference type="Proteomes" id="UP001374535">
    <property type="component" value="Chromosome 7"/>
</dbReference>
<name>A0AAQ3N268_VIGMU</name>
<organism evidence="2 3">
    <name type="scientific">Vigna mungo</name>
    <name type="common">Black gram</name>
    <name type="synonym">Phaseolus mungo</name>
    <dbReference type="NCBI Taxonomy" id="3915"/>
    <lineage>
        <taxon>Eukaryota</taxon>
        <taxon>Viridiplantae</taxon>
        <taxon>Streptophyta</taxon>
        <taxon>Embryophyta</taxon>
        <taxon>Tracheophyta</taxon>
        <taxon>Spermatophyta</taxon>
        <taxon>Magnoliopsida</taxon>
        <taxon>eudicotyledons</taxon>
        <taxon>Gunneridae</taxon>
        <taxon>Pentapetalae</taxon>
        <taxon>rosids</taxon>
        <taxon>fabids</taxon>
        <taxon>Fabales</taxon>
        <taxon>Fabaceae</taxon>
        <taxon>Papilionoideae</taxon>
        <taxon>50 kb inversion clade</taxon>
        <taxon>NPAAA clade</taxon>
        <taxon>indigoferoid/millettioid clade</taxon>
        <taxon>Phaseoleae</taxon>
        <taxon>Vigna</taxon>
    </lineage>
</organism>
<dbReference type="Gene3D" id="3.30.310.50">
    <property type="entry name" value="Alpha-D-phosphohexomutase, C-terminal domain"/>
    <property type="match status" value="1"/>
</dbReference>
<dbReference type="InterPro" id="IPR015419">
    <property type="entry name" value="CTAG/Pcc1"/>
</dbReference>
<sequence length="177" mass="18820">MASTTPHDQSQWEFSYDMEMDFGSEEHASIVYAALEVDKELQPDKPLCARSPLYLCVRHPSFASKGVDVVVAASKAGTSKGMGVVDLPHPLSLPYSHLAMSSPPSLVAIVACCHCRCRVLLLPLPPSSLVTVVVASCCCRCCCCIFLLPSSPLELSLLPSSSSRAVATAVASCCYVP</sequence>
<comment type="similarity">
    <text evidence="1">Belongs to the CTAG/PCC1 family.</text>
</comment>
<keyword evidence="3" id="KW-1185">Reference proteome</keyword>
<proteinExistence type="inferred from homology"/>
<gene>
    <name evidence="2" type="ORF">V8G54_022906</name>
</gene>
<evidence type="ECO:0000313" key="2">
    <source>
        <dbReference type="EMBL" id="WVZ02100.1"/>
    </source>
</evidence>
<protein>
    <submittedName>
        <fullName evidence="2">Uncharacterized protein</fullName>
    </submittedName>
</protein>
<evidence type="ECO:0000256" key="1">
    <source>
        <dbReference type="ARBA" id="ARBA00007073"/>
    </source>
</evidence>
<dbReference type="Pfam" id="PF09341">
    <property type="entry name" value="Pcc1"/>
    <property type="match status" value="1"/>
</dbReference>
<evidence type="ECO:0000313" key="3">
    <source>
        <dbReference type="Proteomes" id="UP001374535"/>
    </source>
</evidence>
<accession>A0AAQ3N268</accession>
<reference evidence="2 3" key="1">
    <citation type="journal article" date="2023" name="Life. Sci Alliance">
        <title>Evolutionary insights into 3D genome organization and epigenetic landscape of Vigna mungo.</title>
        <authorList>
            <person name="Junaid A."/>
            <person name="Singh B."/>
            <person name="Bhatia S."/>
        </authorList>
    </citation>
    <scope>NUCLEOTIDE SEQUENCE [LARGE SCALE GENOMIC DNA]</scope>
    <source>
        <strain evidence="2">Urdbean</strain>
    </source>
</reference>